<feature type="domain" description="TRAP C4-dicarboxylate transport system permease DctM subunit" evidence="8">
    <location>
        <begin position="1"/>
        <end position="164"/>
    </location>
</feature>
<comment type="caution">
    <text evidence="9">The sequence shown here is derived from an EMBL/GenBank/DDBJ whole genome shotgun (WGS) entry which is preliminary data.</text>
</comment>
<keyword evidence="4 7" id="KW-0812">Transmembrane</keyword>
<proteinExistence type="predicted"/>
<dbReference type="Pfam" id="PF06808">
    <property type="entry name" value="DctM"/>
    <property type="match status" value="1"/>
</dbReference>
<evidence type="ECO:0000256" key="2">
    <source>
        <dbReference type="ARBA" id="ARBA00022475"/>
    </source>
</evidence>
<evidence type="ECO:0000256" key="4">
    <source>
        <dbReference type="ARBA" id="ARBA00022692"/>
    </source>
</evidence>
<dbReference type="GO" id="GO:0022857">
    <property type="term" value="F:transmembrane transporter activity"/>
    <property type="evidence" value="ECO:0007669"/>
    <property type="project" value="TreeGrafter"/>
</dbReference>
<feature type="non-terminal residue" evidence="9">
    <location>
        <position position="167"/>
    </location>
</feature>
<dbReference type="PANTHER" id="PTHR33362:SF5">
    <property type="entry name" value="C4-DICARBOXYLATE TRAP TRANSPORTER LARGE PERMEASE PROTEIN DCTM"/>
    <property type="match status" value="1"/>
</dbReference>
<keyword evidence="2" id="KW-1003">Cell membrane</keyword>
<protein>
    <recommendedName>
        <fullName evidence="8">TRAP C4-dicarboxylate transport system permease DctM subunit domain-containing protein</fullName>
    </recommendedName>
</protein>
<evidence type="ECO:0000256" key="1">
    <source>
        <dbReference type="ARBA" id="ARBA00004429"/>
    </source>
</evidence>
<reference evidence="9" key="1">
    <citation type="journal article" date="2014" name="Front. Microbiol.">
        <title>High frequency of phylogenetically diverse reductive dehalogenase-homologous genes in deep subseafloor sedimentary metagenomes.</title>
        <authorList>
            <person name="Kawai M."/>
            <person name="Futagami T."/>
            <person name="Toyoda A."/>
            <person name="Takaki Y."/>
            <person name="Nishi S."/>
            <person name="Hori S."/>
            <person name="Arai W."/>
            <person name="Tsubouchi T."/>
            <person name="Morono Y."/>
            <person name="Uchiyama I."/>
            <person name="Ito T."/>
            <person name="Fujiyama A."/>
            <person name="Inagaki F."/>
            <person name="Takami H."/>
        </authorList>
    </citation>
    <scope>NUCLEOTIDE SEQUENCE</scope>
    <source>
        <strain evidence="9">Expedition CK06-06</strain>
    </source>
</reference>
<feature type="transmembrane region" description="Helical" evidence="7">
    <location>
        <begin position="84"/>
        <end position="106"/>
    </location>
</feature>
<evidence type="ECO:0000256" key="6">
    <source>
        <dbReference type="ARBA" id="ARBA00023136"/>
    </source>
</evidence>
<feature type="transmembrane region" description="Helical" evidence="7">
    <location>
        <begin position="113"/>
        <end position="132"/>
    </location>
</feature>
<dbReference type="PANTHER" id="PTHR33362">
    <property type="entry name" value="SIALIC ACID TRAP TRANSPORTER PERMEASE PROTEIN SIAT-RELATED"/>
    <property type="match status" value="1"/>
</dbReference>
<keyword evidence="5 7" id="KW-1133">Transmembrane helix</keyword>
<feature type="transmembrane region" description="Helical" evidence="7">
    <location>
        <begin position="47"/>
        <end position="64"/>
    </location>
</feature>
<dbReference type="EMBL" id="BARW01013079">
    <property type="protein sequence ID" value="GAI75891.1"/>
    <property type="molecule type" value="Genomic_DNA"/>
</dbReference>
<evidence type="ECO:0000313" key="9">
    <source>
        <dbReference type="EMBL" id="GAI75891.1"/>
    </source>
</evidence>
<feature type="non-terminal residue" evidence="9">
    <location>
        <position position="1"/>
    </location>
</feature>
<dbReference type="InterPro" id="IPR004681">
    <property type="entry name" value="TRAP_DctM"/>
</dbReference>
<sequence length="167" mass="18084">GIYLGVFTPTEAAGIGAFGAFLFGLARRRLGWQAFKDSLIEAGKTTAMIFIIIMGAMIFGYFLAVSRLPFELANIVGGLPVNRYVILGAILLLYLVLGCVMDSLAIMLLVTPIFFPLAMSLGFGPIWFGILITRVTEMGLITPPVGLNVFIIRGVAKDVPMYTIFRG</sequence>
<keyword evidence="6 7" id="KW-0472">Membrane</keyword>
<dbReference type="GO" id="GO:0005886">
    <property type="term" value="C:plasma membrane"/>
    <property type="evidence" value="ECO:0007669"/>
    <property type="project" value="UniProtKB-SubCell"/>
</dbReference>
<evidence type="ECO:0000259" key="8">
    <source>
        <dbReference type="Pfam" id="PF06808"/>
    </source>
</evidence>
<dbReference type="InterPro" id="IPR010656">
    <property type="entry name" value="DctM"/>
</dbReference>
<organism evidence="9">
    <name type="scientific">marine sediment metagenome</name>
    <dbReference type="NCBI Taxonomy" id="412755"/>
    <lineage>
        <taxon>unclassified sequences</taxon>
        <taxon>metagenomes</taxon>
        <taxon>ecological metagenomes</taxon>
    </lineage>
</organism>
<accession>X1S9U8</accession>
<keyword evidence="3" id="KW-0997">Cell inner membrane</keyword>
<feature type="transmembrane region" description="Helical" evidence="7">
    <location>
        <begin position="138"/>
        <end position="156"/>
    </location>
</feature>
<evidence type="ECO:0000256" key="3">
    <source>
        <dbReference type="ARBA" id="ARBA00022519"/>
    </source>
</evidence>
<feature type="transmembrane region" description="Helical" evidence="7">
    <location>
        <begin position="6"/>
        <end position="26"/>
    </location>
</feature>
<evidence type="ECO:0000256" key="7">
    <source>
        <dbReference type="SAM" id="Phobius"/>
    </source>
</evidence>
<comment type="subcellular location">
    <subcellularLocation>
        <location evidence="1">Cell inner membrane</location>
        <topology evidence="1">Multi-pass membrane protein</topology>
    </subcellularLocation>
</comment>
<gene>
    <name evidence="9" type="ORF">S12H4_24217</name>
</gene>
<dbReference type="AlphaFoldDB" id="X1S9U8"/>
<name>X1S9U8_9ZZZZ</name>
<evidence type="ECO:0000256" key="5">
    <source>
        <dbReference type="ARBA" id="ARBA00022989"/>
    </source>
</evidence>